<dbReference type="Pfam" id="PF00440">
    <property type="entry name" value="TetR_N"/>
    <property type="match status" value="1"/>
</dbReference>
<reference evidence="4 5" key="1">
    <citation type="submission" date="2018-02" db="EMBL/GenBank/DDBJ databases">
        <title>Genome sequencing of Solimonas sp. HR-BB.</title>
        <authorList>
            <person name="Lee Y."/>
            <person name="Jeon C.O."/>
        </authorList>
    </citation>
    <scope>NUCLEOTIDE SEQUENCE [LARGE SCALE GENOMIC DNA]</scope>
    <source>
        <strain evidence="4 5">HR-BB</strain>
    </source>
</reference>
<dbReference type="InterPro" id="IPR023772">
    <property type="entry name" value="DNA-bd_HTH_TetR-type_CS"/>
</dbReference>
<dbReference type="Proteomes" id="UP000238220">
    <property type="component" value="Unassembled WGS sequence"/>
</dbReference>
<keyword evidence="1 2" id="KW-0238">DNA-binding</keyword>
<evidence type="ECO:0000259" key="3">
    <source>
        <dbReference type="PROSITE" id="PS50977"/>
    </source>
</evidence>
<dbReference type="SUPFAM" id="SSF48498">
    <property type="entry name" value="Tetracyclin repressor-like, C-terminal domain"/>
    <property type="match status" value="1"/>
</dbReference>
<evidence type="ECO:0000313" key="5">
    <source>
        <dbReference type="Proteomes" id="UP000238220"/>
    </source>
</evidence>
<accession>A0A2S5TCL0</accession>
<dbReference type="AlphaFoldDB" id="A0A2S5TCL0"/>
<comment type="caution">
    <text evidence="4">The sequence shown here is derived from an EMBL/GenBank/DDBJ whole genome shotgun (WGS) entry which is preliminary data.</text>
</comment>
<dbReference type="PANTHER" id="PTHR30055">
    <property type="entry name" value="HTH-TYPE TRANSCRIPTIONAL REGULATOR RUTR"/>
    <property type="match status" value="1"/>
</dbReference>
<dbReference type="InterPro" id="IPR050109">
    <property type="entry name" value="HTH-type_TetR-like_transc_reg"/>
</dbReference>
<dbReference type="PRINTS" id="PR00455">
    <property type="entry name" value="HTHTETR"/>
</dbReference>
<keyword evidence="5" id="KW-1185">Reference proteome</keyword>
<dbReference type="OrthoDB" id="63332at2"/>
<dbReference type="GO" id="GO:0003700">
    <property type="term" value="F:DNA-binding transcription factor activity"/>
    <property type="evidence" value="ECO:0007669"/>
    <property type="project" value="TreeGrafter"/>
</dbReference>
<dbReference type="RefSeq" id="WP_104231472.1">
    <property type="nucleotide sequence ID" value="NZ_PSNW01000010.1"/>
</dbReference>
<evidence type="ECO:0000313" key="4">
    <source>
        <dbReference type="EMBL" id="PPE72662.1"/>
    </source>
</evidence>
<dbReference type="InterPro" id="IPR001647">
    <property type="entry name" value="HTH_TetR"/>
</dbReference>
<dbReference type="PROSITE" id="PS50977">
    <property type="entry name" value="HTH_TETR_2"/>
    <property type="match status" value="1"/>
</dbReference>
<evidence type="ECO:0000256" key="1">
    <source>
        <dbReference type="ARBA" id="ARBA00023125"/>
    </source>
</evidence>
<dbReference type="GO" id="GO:0000976">
    <property type="term" value="F:transcription cis-regulatory region binding"/>
    <property type="evidence" value="ECO:0007669"/>
    <property type="project" value="TreeGrafter"/>
</dbReference>
<name>A0A2S5TCL0_9GAMM</name>
<dbReference type="EMBL" id="PSNW01000010">
    <property type="protein sequence ID" value="PPE72662.1"/>
    <property type="molecule type" value="Genomic_DNA"/>
</dbReference>
<dbReference type="PROSITE" id="PS01081">
    <property type="entry name" value="HTH_TETR_1"/>
    <property type="match status" value="1"/>
</dbReference>
<dbReference type="InterPro" id="IPR041490">
    <property type="entry name" value="KstR2_TetR_C"/>
</dbReference>
<organism evidence="4 5">
    <name type="scientific">Solimonas fluminis</name>
    <dbReference type="NCBI Taxonomy" id="2086571"/>
    <lineage>
        <taxon>Bacteria</taxon>
        <taxon>Pseudomonadati</taxon>
        <taxon>Pseudomonadota</taxon>
        <taxon>Gammaproteobacteria</taxon>
        <taxon>Nevskiales</taxon>
        <taxon>Nevskiaceae</taxon>
        <taxon>Solimonas</taxon>
    </lineage>
</organism>
<evidence type="ECO:0000256" key="2">
    <source>
        <dbReference type="PROSITE-ProRule" id="PRU00335"/>
    </source>
</evidence>
<dbReference type="PANTHER" id="PTHR30055:SF226">
    <property type="entry name" value="HTH-TYPE TRANSCRIPTIONAL REGULATOR PKSA"/>
    <property type="match status" value="1"/>
</dbReference>
<dbReference type="InterPro" id="IPR036271">
    <property type="entry name" value="Tet_transcr_reg_TetR-rel_C_sf"/>
</dbReference>
<feature type="domain" description="HTH tetR-type" evidence="3">
    <location>
        <begin position="14"/>
        <end position="74"/>
    </location>
</feature>
<dbReference type="Pfam" id="PF17932">
    <property type="entry name" value="TetR_C_24"/>
    <property type="match status" value="1"/>
</dbReference>
<protein>
    <submittedName>
        <fullName evidence="4">TetR family transcriptional regulator</fullName>
    </submittedName>
</protein>
<proteinExistence type="predicted"/>
<feature type="DNA-binding region" description="H-T-H motif" evidence="2">
    <location>
        <begin position="37"/>
        <end position="56"/>
    </location>
</feature>
<dbReference type="Gene3D" id="1.10.10.60">
    <property type="entry name" value="Homeodomain-like"/>
    <property type="match status" value="1"/>
</dbReference>
<sequence>MAYQRSALMQERLAENRERILRSARALIARGGFREASITAVAADAGLSTGAIYRYFPSKAELFVEVLTEAVRRECDILREIIGRPGTADQRLRAAVDSFARRALEGPYLAYAFIAEPTDPEVEAARILCRQEFSDVFKTVLRQGISTGEFPRQSVDVSAACIVGAFTEALVRPVAPTTPRSKDEKLIEAIVDFCARAVSGPARQA</sequence>
<dbReference type="InterPro" id="IPR009057">
    <property type="entry name" value="Homeodomain-like_sf"/>
</dbReference>
<dbReference type="Gene3D" id="1.10.357.10">
    <property type="entry name" value="Tetracycline Repressor, domain 2"/>
    <property type="match status" value="1"/>
</dbReference>
<gene>
    <name evidence="4" type="ORF">C3942_16535</name>
</gene>
<dbReference type="SUPFAM" id="SSF46689">
    <property type="entry name" value="Homeodomain-like"/>
    <property type="match status" value="1"/>
</dbReference>